<dbReference type="PANTHER" id="PTHR33990:SF1">
    <property type="entry name" value="PROTEIN YJDN"/>
    <property type="match status" value="1"/>
</dbReference>
<proteinExistence type="predicted"/>
<evidence type="ECO:0000259" key="1">
    <source>
        <dbReference type="Pfam" id="PF00903"/>
    </source>
</evidence>
<organism evidence="2 3">
    <name type="scientific">Macrococcoides bohemicum</name>
    <dbReference type="NCBI Taxonomy" id="1903056"/>
    <lineage>
        <taxon>Bacteria</taxon>
        <taxon>Bacillati</taxon>
        <taxon>Bacillota</taxon>
        <taxon>Bacilli</taxon>
        <taxon>Bacillales</taxon>
        <taxon>Staphylococcaceae</taxon>
        <taxon>Macrococcoides</taxon>
    </lineage>
</organism>
<keyword evidence="3" id="KW-1185">Reference proteome</keyword>
<feature type="domain" description="Glyoxalase/fosfomycin resistance/dioxygenase" evidence="1">
    <location>
        <begin position="54"/>
        <end position="133"/>
    </location>
</feature>
<sequence length="143" mass="16577">MKFEVSPYFLITNNAEDLRKQLEEVFSAKTIYIQRIKDRPENARADLDLSELEKIDQCVMSLGDIKIMLADDTEGLPITKGNNISLCLTFEHVEQTKKVYDHLVSLDAEILKEFSPEFYTDGYGYVKDQFGIAYHLFTKRKLN</sequence>
<evidence type="ECO:0000313" key="3">
    <source>
        <dbReference type="Proteomes" id="UP000826802"/>
    </source>
</evidence>
<reference evidence="2 3" key="1">
    <citation type="submission" date="2021-07" db="EMBL/GenBank/DDBJ databases">
        <title>Prevalence and characterization of methicillin-resistant Macrococcus spp. in food producing animals and meat in Switzerland in 2019.</title>
        <authorList>
            <person name="Keller J.E."/>
            <person name="Schwendener S."/>
            <person name="Neuenschwander J."/>
            <person name="Overesch G."/>
            <person name="Perreten V."/>
        </authorList>
    </citation>
    <scope>NUCLEOTIDE SEQUENCE [LARGE SCALE GENOMIC DNA]</scope>
    <source>
        <strain evidence="2 3">19Msa0936</strain>
    </source>
</reference>
<dbReference type="RefSeq" id="WP_219503427.1">
    <property type="nucleotide sequence ID" value="NZ_CP079981.1"/>
</dbReference>
<name>A0AAJ4P8R9_9STAP</name>
<gene>
    <name evidence="2" type="ORF">KYI11_01845</name>
</gene>
<evidence type="ECO:0000313" key="2">
    <source>
        <dbReference type="EMBL" id="QYA42707.1"/>
    </source>
</evidence>
<protein>
    <submittedName>
        <fullName evidence="2">VOC family protein</fullName>
    </submittedName>
</protein>
<dbReference type="Proteomes" id="UP000826802">
    <property type="component" value="Chromosome"/>
</dbReference>
<dbReference type="AlphaFoldDB" id="A0AAJ4P8R9"/>
<dbReference type="EMBL" id="CP079981">
    <property type="protein sequence ID" value="QYA42707.1"/>
    <property type="molecule type" value="Genomic_DNA"/>
</dbReference>
<dbReference type="Pfam" id="PF00903">
    <property type="entry name" value="Glyoxalase"/>
    <property type="match status" value="1"/>
</dbReference>
<dbReference type="PANTHER" id="PTHR33990">
    <property type="entry name" value="PROTEIN YJDN-RELATED"/>
    <property type="match status" value="1"/>
</dbReference>
<dbReference type="InterPro" id="IPR004360">
    <property type="entry name" value="Glyas_Fos-R_dOase_dom"/>
</dbReference>
<accession>A0AAJ4P8R9</accession>